<feature type="domain" description="THIF-type NAD/FAD binding fold" evidence="1">
    <location>
        <begin position="8"/>
        <end position="59"/>
    </location>
</feature>
<dbReference type="Gene3D" id="3.40.50.720">
    <property type="entry name" value="NAD(P)-binding Rossmann-like Domain"/>
    <property type="match status" value="1"/>
</dbReference>
<dbReference type="GO" id="GO:0005737">
    <property type="term" value="C:cytoplasm"/>
    <property type="evidence" value="ECO:0007669"/>
    <property type="project" value="TreeGrafter"/>
</dbReference>
<dbReference type="AlphaFoldDB" id="A0AA35ST54"/>
<dbReference type="GO" id="GO:0031510">
    <property type="term" value="C:SUMO activating enzyme complex"/>
    <property type="evidence" value="ECO:0007669"/>
    <property type="project" value="TreeGrafter"/>
</dbReference>
<sequence>MTPCSNYNVNFFKRFSLVMNALDNKAARNHVNRLCLAAGVTLIESGSAGYLGQVSVIRKVSQRAFTYLPSTSV</sequence>
<dbReference type="InterPro" id="IPR045886">
    <property type="entry name" value="ThiF/MoeB/HesA"/>
</dbReference>
<dbReference type="PANTHER" id="PTHR10953:SF5">
    <property type="entry name" value="SUMO-ACTIVATING ENZYME SUBUNIT 2"/>
    <property type="match status" value="1"/>
</dbReference>
<gene>
    <name evidence="2" type="ORF">GBAR_LOCUS19600</name>
</gene>
<reference evidence="2" key="1">
    <citation type="submission" date="2023-03" db="EMBL/GenBank/DDBJ databases">
        <authorList>
            <person name="Steffen K."/>
            <person name="Cardenas P."/>
        </authorList>
    </citation>
    <scope>NUCLEOTIDE SEQUENCE</scope>
</reference>
<dbReference type="SUPFAM" id="SSF69572">
    <property type="entry name" value="Activating enzymes of the ubiquitin-like proteins"/>
    <property type="match status" value="1"/>
</dbReference>
<dbReference type="GO" id="GO:0016925">
    <property type="term" value="P:protein sumoylation"/>
    <property type="evidence" value="ECO:0007669"/>
    <property type="project" value="TreeGrafter"/>
</dbReference>
<protein>
    <submittedName>
        <fullName evidence="2">SUMO-activating enzyme subunit 2</fullName>
    </submittedName>
</protein>
<evidence type="ECO:0000259" key="1">
    <source>
        <dbReference type="Pfam" id="PF00899"/>
    </source>
</evidence>
<dbReference type="InterPro" id="IPR035985">
    <property type="entry name" value="Ubiquitin-activating_enz"/>
</dbReference>
<accession>A0AA35ST54</accession>
<evidence type="ECO:0000313" key="2">
    <source>
        <dbReference type="EMBL" id="CAI8034893.1"/>
    </source>
</evidence>
<dbReference type="Proteomes" id="UP001174909">
    <property type="component" value="Unassembled WGS sequence"/>
</dbReference>
<organism evidence="2 3">
    <name type="scientific">Geodia barretti</name>
    <name type="common">Barrett's horny sponge</name>
    <dbReference type="NCBI Taxonomy" id="519541"/>
    <lineage>
        <taxon>Eukaryota</taxon>
        <taxon>Metazoa</taxon>
        <taxon>Porifera</taxon>
        <taxon>Demospongiae</taxon>
        <taxon>Heteroscleromorpha</taxon>
        <taxon>Tetractinellida</taxon>
        <taxon>Astrophorina</taxon>
        <taxon>Geodiidae</taxon>
        <taxon>Geodia</taxon>
    </lineage>
</organism>
<dbReference type="InterPro" id="IPR000594">
    <property type="entry name" value="ThiF_NAD_FAD-bd"/>
</dbReference>
<dbReference type="Pfam" id="PF00899">
    <property type="entry name" value="ThiF"/>
    <property type="match status" value="1"/>
</dbReference>
<dbReference type="GO" id="GO:0019948">
    <property type="term" value="F:SUMO activating enzyme activity"/>
    <property type="evidence" value="ECO:0007669"/>
    <property type="project" value="TreeGrafter"/>
</dbReference>
<name>A0AA35ST54_GEOBA</name>
<keyword evidence="3" id="KW-1185">Reference proteome</keyword>
<proteinExistence type="predicted"/>
<evidence type="ECO:0000313" key="3">
    <source>
        <dbReference type="Proteomes" id="UP001174909"/>
    </source>
</evidence>
<dbReference type="EMBL" id="CASHTH010002758">
    <property type="protein sequence ID" value="CAI8034893.1"/>
    <property type="molecule type" value="Genomic_DNA"/>
</dbReference>
<comment type="caution">
    <text evidence="2">The sequence shown here is derived from an EMBL/GenBank/DDBJ whole genome shotgun (WGS) entry which is preliminary data.</text>
</comment>
<dbReference type="PANTHER" id="PTHR10953">
    <property type="entry name" value="UBIQUITIN-ACTIVATING ENZYME E1"/>
    <property type="match status" value="1"/>
</dbReference>